<dbReference type="Proteomes" id="UP001141422">
    <property type="component" value="Unassembled WGS sequence"/>
</dbReference>
<keyword evidence="1" id="KW-1133">Transmembrane helix</keyword>
<dbReference type="PROSITE" id="PS51257">
    <property type="entry name" value="PROKAR_LIPOPROTEIN"/>
    <property type="match status" value="1"/>
</dbReference>
<feature type="transmembrane region" description="Helical" evidence="1">
    <location>
        <begin position="12"/>
        <end position="31"/>
    </location>
</feature>
<organism evidence="2 3">
    <name type="scientific">Methanocorpusculum petauri</name>
    <dbReference type="NCBI Taxonomy" id="3002863"/>
    <lineage>
        <taxon>Archaea</taxon>
        <taxon>Methanobacteriati</taxon>
        <taxon>Methanobacteriota</taxon>
        <taxon>Stenosarchaea group</taxon>
        <taxon>Methanomicrobia</taxon>
        <taxon>Methanomicrobiales</taxon>
        <taxon>Methanocorpusculaceae</taxon>
        <taxon>Methanocorpusculum</taxon>
    </lineage>
</organism>
<evidence type="ECO:0000256" key="1">
    <source>
        <dbReference type="SAM" id="Phobius"/>
    </source>
</evidence>
<dbReference type="EMBL" id="JAPTGB010000004">
    <property type="protein sequence ID" value="MCZ0860140.1"/>
    <property type="molecule type" value="Genomic_DNA"/>
</dbReference>
<keyword evidence="1" id="KW-0812">Transmembrane</keyword>
<proteinExistence type="predicted"/>
<sequence length="133" mass="14463">MNPAHRRKYITAVAVLGLICIAVAGCLYLFASPDGWLTLQPSHYTSTSPPPEDAVLLIPTEQDYQQYPHLKALLQHPGASFPISDNPFVRMKQGASVVSGQEAGELLGKYGLGRGNGYILADDRYYNTALIVT</sequence>
<comment type="caution">
    <text evidence="2">The sequence shown here is derived from an EMBL/GenBank/DDBJ whole genome shotgun (WGS) entry which is preliminary data.</text>
</comment>
<accession>A0ABT4IEI1</accession>
<evidence type="ECO:0000313" key="3">
    <source>
        <dbReference type="Proteomes" id="UP001141422"/>
    </source>
</evidence>
<keyword evidence="3" id="KW-1185">Reference proteome</keyword>
<gene>
    <name evidence="2" type="ORF">O0S10_02705</name>
</gene>
<dbReference type="RefSeq" id="WP_268924362.1">
    <property type="nucleotide sequence ID" value="NZ_JAPTGB010000004.1"/>
</dbReference>
<reference evidence="2" key="1">
    <citation type="submission" date="2022-12" db="EMBL/GenBank/DDBJ databases">
        <title>Isolation and characterisation of novel Methanocorpusculum spp. from native Australian herbivores indicates the genus is ancestrally host-associated.</title>
        <authorList>
            <person name="Volmer J.G."/>
            <person name="Soo R.M."/>
            <person name="Evans P.N."/>
            <person name="Hoedt E.C."/>
            <person name="Astorga Alsina A.L."/>
            <person name="Woodcroft B.J."/>
            <person name="Tyson G.W."/>
            <person name="Hugenholtz P."/>
            <person name="Morrison M."/>
        </authorList>
    </citation>
    <scope>NUCLEOTIDE SEQUENCE</scope>
    <source>
        <strain evidence="2">MG</strain>
    </source>
</reference>
<name>A0ABT4IEI1_9EURY</name>
<evidence type="ECO:0000313" key="2">
    <source>
        <dbReference type="EMBL" id="MCZ0860140.1"/>
    </source>
</evidence>
<keyword evidence="1" id="KW-0472">Membrane</keyword>
<protein>
    <submittedName>
        <fullName evidence="2">Uncharacterized protein</fullName>
    </submittedName>
</protein>